<keyword evidence="2" id="KW-1133">Transmembrane helix</keyword>
<reference evidence="3 4" key="1">
    <citation type="journal article" date="2021" name="Comput. Struct. Biotechnol. J.">
        <title>De novo genome assembly of the potent medicinal plant Rehmannia glutinosa using nanopore technology.</title>
        <authorList>
            <person name="Ma L."/>
            <person name="Dong C."/>
            <person name="Song C."/>
            <person name="Wang X."/>
            <person name="Zheng X."/>
            <person name="Niu Y."/>
            <person name="Chen S."/>
            <person name="Feng W."/>
        </authorList>
    </citation>
    <scope>NUCLEOTIDE SEQUENCE [LARGE SCALE GENOMIC DNA]</scope>
    <source>
        <strain evidence="3">DH-2019</strain>
    </source>
</reference>
<keyword evidence="2" id="KW-0812">Transmembrane</keyword>
<dbReference type="PANTHER" id="PTHR33167:SF26">
    <property type="entry name" value="EXPRESSED PROTEIN"/>
    <property type="match status" value="1"/>
</dbReference>
<sequence>MTAFEGCHSRERIFAALMERLQTLVAALASFLPITYVLVKVPSRGHVRRHHLDRLRAARKLLNHYDKEYLKIAMLKHEETFREQVYELHRLYQIQKTLMKDISRNAKNDPHYSTITCNQAEARQCLDLERPAEEFTNVSEDHQSDLELTLGPKIYYQKKSKGAERARPSDSGPSFSSSSTGSSHIKGREELMLSQQKWGPVTNNQDRLNSPPWLFQALSLNMT</sequence>
<dbReference type="EMBL" id="JABTTQ020000008">
    <property type="protein sequence ID" value="KAK6151172.1"/>
    <property type="molecule type" value="Genomic_DNA"/>
</dbReference>
<gene>
    <name evidence="3" type="ORF">DH2020_016104</name>
</gene>
<proteinExistence type="predicted"/>
<keyword evidence="2" id="KW-0472">Membrane</keyword>
<feature type="compositionally biased region" description="Low complexity" evidence="1">
    <location>
        <begin position="169"/>
        <end position="183"/>
    </location>
</feature>
<accession>A0ABR0WUK0</accession>
<evidence type="ECO:0000256" key="2">
    <source>
        <dbReference type="SAM" id="Phobius"/>
    </source>
</evidence>
<protein>
    <submittedName>
        <fullName evidence="3">Uncharacterized protein</fullName>
    </submittedName>
</protein>
<name>A0ABR0WUK0_REHGL</name>
<evidence type="ECO:0000313" key="4">
    <source>
        <dbReference type="Proteomes" id="UP001318860"/>
    </source>
</evidence>
<comment type="caution">
    <text evidence="3">The sequence shown here is derived from an EMBL/GenBank/DDBJ whole genome shotgun (WGS) entry which is preliminary data.</text>
</comment>
<keyword evidence="4" id="KW-1185">Reference proteome</keyword>
<feature type="region of interest" description="Disordered" evidence="1">
    <location>
        <begin position="159"/>
        <end position="185"/>
    </location>
</feature>
<evidence type="ECO:0000256" key="1">
    <source>
        <dbReference type="SAM" id="MobiDB-lite"/>
    </source>
</evidence>
<feature type="transmembrane region" description="Helical" evidence="2">
    <location>
        <begin position="20"/>
        <end position="39"/>
    </location>
</feature>
<dbReference type="PANTHER" id="PTHR33167">
    <property type="entry name" value="TRANSCRIPTION FACTOR, PUTATIVE (DUF863)-RELATED"/>
    <property type="match status" value="1"/>
</dbReference>
<evidence type="ECO:0000313" key="3">
    <source>
        <dbReference type="EMBL" id="KAK6151172.1"/>
    </source>
</evidence>
<dbReference type="Proteomes" id="UP001318860">
    <property type="component" value="Unassembled WGS sequence"/>
</dbReference>
<organism evidence="3 4">
    <name type="scientific">Rehmannia glutinosa</name>
    <name type="common">Chinese foxglove</name>
    <dbReference type="NCBI Taxonomy" id="99300"/>
    <lineage>
        <taxon>Eukaryota</taxon>
        <taxon>Viridiplantae</taxon>
        <taxon>Streptophyta</taxon>
        <taxon>Embryophyta</taxon>
        <taxon>Tracheophyta</taxon>
        <taxon>Spermatophyta</taxon>
        <taxon>Magnoliopsida</taxon>
        <taxon>eudicotyledons</taxon>
        <taxon>Gunneridae</taxon>
        <taxon>Pentapetalae</taxon>
        <taxon>asterids</taxon>
        <taxon>lamiids</taxon>
        <taxon>Lamiales</taxon>
        <taxon>Orobanchaceae</taxon>
        <taxon>Rehmannieae</taxon>
        <taxon>Rehmannia</taxon>
    </lineage>
</organism>